<accession>C0DVB9</accession>
<evidence type="ECO:0000313" key="1">
    <source>
        <dbReference type="EMBL" id="EEG24023.1"/>
    </source>
</evidence>
<sequence length="146" mass="15225">MFQPLKQCAVFAEFGQRAADIEPDLLVGFAAAIQMPSRPAIHALELVGAAAAGHVQAKFKGHGGAVYGYGFGITFGAGADGEPIGRGGNGKIEQAAVGHLFAQNAFDAASDFRIGFIGKPLQHMPGIVEELEVVFHDVELGSCGFR</sequence>
<dbReference type="Proteomes" id="UP000005837">
    <property type="component" value="Unassembled WGS sequence"/>
</dbReference>
<dbReference type="HOGENOM" id="CLU_1774471_0_0_4"/>
<evidence type="ECO:0000313" key="2">
    <source>
        <dbReference type="Proteomes" id="UP000005837"/>
    </source>
</evidence>
<proteinExistence type="predicted"/>
<organism evidence="1 2">
    <name type="scientific">Eikenella corrodens ATCC 23834</name>
    <dbReference type="NCBI Taxonomy" id="546274"/>
    <lineage>
        <taxon>Bacteria</taxon>
        <taxon>Pseudomonadati</taxon>
        <taxon>Pseudomonadota</taxon>
        <taxon>Betaproteobacteria</taxon>
        <taxon>Neisseriales</taxon>
        <taxon>Neisseriaceae</taxon>
        <taxon>Eikenella</taxon>
    </lineage>
</organism>
<dbReference type="AlphaFoldDB" id="C0DVB9"/>
<protein>
    <submittedName>
        <fullName evidence="1">Uncharacterized protein</fullName>
    </submittedName>
</protein>
<name>C0DVB9_EIKCO</name>
<reference evidence="1 2" key="1">
    <citation type="submission" date="2009-01" db="EMBL/GenBank/DDBJ databases">
        <authorList>
            <person name="Fulton L."/>
            <person name="Clifton S."/>
            <person name="Chinwalla A.T."/>
            <person name="Mitreva M."/>
            <person name="Sodergren E."/>
            <person name="Weinstock G."/>
            <person name="Clifton S."/>
            <person name="Dooling D.J."/>
            <person name="Fulton B."/>
            <person name="Minx P."/>
            <person name="Pepin K.H."/>
            <person name="Johnson M."/>
            <person name="Bhonagiri V."/>
            <person name="Nash W.E."/>
            <person name="Mardis E.R."/>
            <person name="Wilson R.K."/>
        </authorList>
    </citation>
    <scope>NUCLEOTIDE SEQUENCE [LARGE SCALE GENOMIC DNA]</scope>
    <source>
        <strain evidence="1 2">ATCC 23834</strain>
    </source>
</reference>
<comment type="caution">
    <text evidence="1">The sequence shown here is derived from an EMBL/GenBank/DDBJ whole genome shotgun (WGS) entry which is preliminary data.</text>
</comment>
<dbReference type="EMBL" id="ACEA01000021">
    <property type="protein sequence ID" value="EEG24023.1"/>
    <property type="molecule type" value="Genomic_DNA"/>
</dbReference>
<gene>
    <name evidence="1" type="ORF">EIKCOROL_01308</name>
</gene>